<name>A0A8K0G399_IGNLU</name>
<organism evidence="1 2">
    <name type="scientific">Ignelater luminosus</name>
    <name type="common">Cucubano</name>
    <name type="synonym">Pyrophorus luminosus</name>
    <dbReference type="NCBI Taxonomy" id="2038154"/>
    <lineage>
        <taxon>Eukaryota</taxon>
        <taxon>Metazoa</taxon>
        <taxon>Ecdysozoa</taxon>
        <taxon>Arthropoda</taxon>
        <taxon>Hexapoda</taxon>
        <taxon>Insecta</taxon>
        <taxon>Pterygota</taxon>
        <taxon>Neoptera</taxon>
        <taxon>Endopterygota</taxon>
        <taxon>Coleoptera</taxon>
        <taxon>Polyphaga</taxon>
        <taxon>Elateriformia</taxon>
        <taxon>Elateroidea</taxon>
        <taxon>Elateridae</taxon>
        <taxon>Agrypninae</taxon>
        <taxon>Pyrophorini</taxon>
        <taxon>Ignelater</taxon>
    </lineage>
</organism>
<comment type="caution">
    <text evidence="1">The sequence shown here is derived from an EMBL/GenBank/DDBJ whole genome shotgun (WGS) entry which is preliminary data.</text>
</comment>
<reference evidence="1" key="1">
    <citation type="submission" date="2019-08" db="EMBL/GenBank/DDBJ databases">
        <title>The genome of the North American firefly Photinus pyralis.</title>
        <authorList>
            <consortium name="Photinus pyralis genome working group"/>
            <person name="Fallon T.R."/>
            <person name="Sander Lower S.E."/>
            <person name="Weng J.-K."/>
        </authorList>
    </citation>
    <scope>NUCLEOTIDE SEQUENCE</scope>
    <source>
        <strain evidence="1">TRF0915ILg1</strain>
        <tissue evidence="1">Whole body</tissue>
    </source>
</reference>
<dbReference type="AlphaFoldDB" id="A0A8K0G399"/>
<protein>
    <submittedName>
        <fullName evidence="1">Uncharacterized protein</fullName>
    </submittedName>
</protein>
<evidence type="ECO:0000313" key="2">
    <source>
        <dbReference type="Proteomes" id="UP000801492"/>
    </source>
</evidence>
<accession>A0A8K0G399</accession>
<sequence length="182" mass="19993">MLPKLWLRKLSWDDRTGKITLRGLPQHDLNKPTAPFAIYEYAGSARVNDEPIIQNLVAATNEAENTTPLADLDPADTEPTAAAAVFTTADKLVQILIPLSTDEKLAQAALISQGSKLVQSAANLPQLQRLLVPIRVTTQDLKETPVTCQRSKTQEVLTGYHHQLATAYLIVAVVHFNTMDSR</sequence>
<evidence type="ECO:0000313" key="1">
    <source>
        <dbReference type="EMBL" id="KAF2884128.1"/>
    </source>
</evidence>
<proteinExistence type="predicted"/>
<gene>
    <name evidence="1" type="ORF">ILUMI_22048</name>
</gene>
<keyword evidence="2" id="KW-1185">Reference proteome</keyword>
<dbReference type="Proteomes" id="UP000801492">
    <property type="component" value="Unassembled WGS sequence"/>
</dbReference>
<dbReference type="EMBL" id="VTPC01090220">
    <property type="protein sequence ID" value="KAF2884128.1"/>
    <property type="molecule type" value="Genomic_DNA"/>
</dbReference>